<protein>
    <submittedName>
        <fullName evidence="2">Uncharacterized protein</fullName>
    </submittedName>
</protein>
<dbReference type="EMBL" id="GGEC01053217">
    <property type="protein sequence ID" value="MBX33701.1"/>
    <property type="molecule type" value="Transcribed_RNA"/>
</dbReference>
<name>A0A2P2MU14_RHIMU</name>
<proteinExistence type="predicted"/>
<evidence type="ECO:0000256" key="1">
    <source>
        <dbReference type="SAM" id="Phobius"/>
    </source>
</evidence>
<keyword evidence="1" id="KW-0472">Membrane</keyword>
<reference evidence="2" key="1">
    <citation type="submission" date="2018-02" db="EMBL/GenBank/DDBJ databases">
        <title>Rhizophora mucronata_Transcriptome.</title>
        <authorList>
            <person name="Meera S.P."/>
            <person name="Sreeshan A."/>
            <person name="Augustine A."/>
        </authorList>
    </citation>
    <scope>NUCLEOTIDE SEQUENCE</scope>
    <source>
        <tissue evidence="2">Leaf</tissue>
    </source>
</reference>
<sequence length="46" mass="5426">MGNLQCFLWFYQFTLSIIQNKVTKITFRFIFVLSFILSSLLCASEI</sequence>
<feature type="transmembrane region" description="Helical" evidence="1">
    <location>
        <begin position="25"/>
        <end position="43"/>
    </location>
</feature>
<keyword evidence="1" id="KW-0812">Transmembrane</keyword>
<keyword evidence="1" id="KW-1133">Transmembrane helix</keyword>
<accession>A0A2P2MU14</accession>
<organism evidence="2">
    <name type="scientific">Rhizophora mucronata</name>
    <name type="common">Asiatic mangrove</name>
    <dbReference type="NCBI Taxonomy" id="61149"/>
    <lineage>
        <taxon>Eukaryota</taxon>
        <taxon>Viridiplantae</taxon>
        <taxon>Streptophyta</taxon>
        <taxon>Embryophyta</taxon>
        <taxon>Tracheophyta</taxon>
        <taxon>Spermatophyta</taxon>
        <taxon>Magnoliopsida</taxon>
        <taxon>eudicotyledons</taxon>
        <taxon>Gunneridae</taxon>
        <taxon>Pentapetalae</taxon>
        <taxon>rosids</taxon>
        <taxon>fabids</taxon>
        <taxon>Malpighiales</taxon>
        <taxon>Rhizophoraceae</taxon>
        <taxon>Rhizophora</taxon>
    </lineage>
</organism>
<dbReference type="AlphaFoldDB" id="A0A2P2MU14"/>
<evidence type="ECO:0000313" key="2">
    <source>
        <dbReference type="EMBL" id="MBX33701.1"/>
    </source>
</evidence>